<sequence>MDDPSTPLFDYLEKLGIDVSTVEHAPLFTVEESQSLRGDLPGMHSKNLLLKDKKGELWLVVAEEDRAIRLNHLHKKLGCNRLSFGNADLLLEVLGVVPGSVTPFALINDTSKQVKVAFDEAFFASEDTLLNFHPLRNDRTTAISPAGLLKFVTSLGYAPQMLNLEDEIAQSD</sequence>
<dbReference type="AlphaFoldDB" id="A0A2N3KND7"/>
<dbReference type="Pfam" id="PF04073">
    <property type="entry name" value="tRNA_edit"/>
    <property type="match status" value="1"/>
</dbReference>
<evidence type="ECO:0000256" key="1">
    <source>
        <dbReference type="ARBA" id="ARBA00010201"/>
    </source>
</evidence>
<dbReference type="InterPro" id="IPR040285">
    <property type="entry name" value="ProX/PRXD1"/>
</dbReference>
<accession>A0A2N3KND7</accession>
<dbReference type="GO" id="GO:0002161">
    <property type="term" value="F:aminoacyl-tRNA deacylase activity"/>
    <property type="evidence" value="ECO:0007669"/>
    <property type="project" value="InterPro"/>
</dbReference>
<evidence type="ECO:0000313" key="4">
    <source>
        <dbReference type="Proteomes" id="UP000233597"/>
    </source>
</evidence>
<evidence type="ECO:0000313" key="3">
    <source>
        <dbReference type="EMBL" id="PKR51993.1"/>
    </source>
</evidence>
<organism evidence="3 4">
    <name type="scientific">Thalassospira marina</name>
    <dbReference type="NCBI Taxonomy" id="2048283"/>
    <lineage>
        <taxon>Bacteria</taxon>
        <taxon>Pseudomonadati</taxon>
        <taxon>Pseudomonadota</taxon>
        <taxon>Alphaproteobacteria</taxon>
        <taxon>Rhodospirillales</taxon>
        <taxon>Thalassospiraceae</taxon>
        <taxon>Thalassospira</taxon>
    </lineage>
</organism>
<dbReference type="InterPro" id="IPR007214">
    <property type="entry name" value="YbaK/aa-tRNA-synth-assoc-dom"/>
</dbReference>
<dbReference type="PANTHER" id="PTHR31423:SF3">
    <property type="entry name" value="PROLYL-TRNA SYNTHETASE ASSOCIATED DOMAIN-CONTAINING PROTEIN 1-RELATED"/>
    <property type="match status" value="1"/>
</dbReference>
<dbReference type="InterPro" id="IPR036754">
    <property type="entry name" value="YbaK/aa-tRNA-synt-asso_dom_sf"/>
</dbReference>
<keyword evidence="3" id="KW-0238">DNA-binding</keyword>
<dbReference type="Proteomes" id="UP000233597">
    <property type="component" value="Unassembled WGS sequence"/>
</dbReference>
<dbReference type="CDD" id="cd04335">
    <property type="entry name" value="PrdX_deacylase"/>
    <property type="match status" value="1"/>
</dbReference>
<dbReference type="OrthoDB" id="5145315at2"/>
<dbReference type="GO" id="GO:0003677">
    <property type="term" value="F:DNA binding"/>
    <property type="evidence" value="ECO:0007669"/>
    <property type="project" value="UniProtKB-KW"/>
</dbReference>
<dbReference type="FunFam" id="3.90.960.10:FF:000005">
    <property type="entry name" value="Putative prolyl-tRNA synthetase"/>
    <property type="match status" value="1"/>
</dbReference>
<name>A0A2N3KND7_9PROT</name>
<dbReference type="RefSeq" id="WP_101269033.1">
    <property type="nucleotide sequence ID" value="NZ_NWTK01000012.1"/>
</dbReference>
<dbReference type="Gene3D" id="3.90.960.10">
    <property type="entry name" value="YbaK/aminoacyl-tRNA synthetase-associated domain"/>
    <property type="match status" value="1"/>
</dbReference>
<dbReference type="EMBL" id="NWTK01000012">
    <property type="protein sequence ID" value="PKR51993.1"/>
    <property type="molecule type" value="Genomic_DNA"/>
</dbReference>
<dbReference type="PANTHER" id="PTHR31423">
    <property type="entry name" value="YBAK DOMAIN-CONTAINING PROTEIN"/>
    <property type="match status" value="1"/>
</dbReference>
<feature type="domain" description="YbaK/aminoacyl-tRNA synthetase-associated" evidence="2">
    <location>
        <begin position="24"/>
        <end position="151"/>
    </location>
</feature>
<protein>
    <submittedName>
        <fullName evidence="3">DNA-binding protein</fullName>
    </submittedName>
</protein>
<gene>
    <name evidence="3" type="ORF">COO20_17900</name>
</gene>
<comment type="similarity">
    <text evidence="1">Belongs to the PRORSD1 family.</text>
</comment>
<dbReference type="SUPFAM" id="SSF55826">
    <property type="entry name" value="YbaK/ProRS associated domain"/>
    <property type="match status" value="1"/>
</dbReference>
<reference evidence="3 4" key="1">
    <citation type="submission" date="2017-09" db="EMBL/GenBank/DDBJ databases">
        <title>Biodiversity and function of Thalassospira species in the particle-attached aromatic-hydrocarbon-degrading consortia from the surface seawater of the South China Sea.</title>
        <authorList>
            <person name="Dong C."/>
            <person name="Liu R."/>
            <person name="Shao Z."/>
        </authorList>
    </citation>
    <scope>NUCLEOTIDE SEQUENCE [LARGE SCALE GENOMIC DNA]</scope>
    <source>
        <strain evidence="3 4">CSC1P2</strain>
    </source>
</reference>
<proteinExistence type="inferred from homology"/>
<evidence type="ECO:0000259" key="2">
    <source>
        <dbReference type="Pfam" id="PF04073"/>
    </source>
</evidence>
<comment type="caution">
    <text evidence="3">The sequence shown here is derived from an EMBL/GenBank/DDBJ whole genome shotgun (WGS) entry which is preliminary data.</text>
</comment>